<dbReference type="Gene3D" id="1.20.1600.10">
    <property type="entry name" value="Outer membrane efflux proteins (OEP)"/>
    <property type="match status" value="1"/>
</dbReference>
<gene>
    <name evidence="2" type="ORF">Tel_11275</name>
</gene>
<evidence type="ECO:0000313" key="2">
    <source>
        <dbReference type="EMBL" id="ALP53669.1"/>
    </source>
</evidence>
<dbReference type="AlphaFoldDB" id="A0A0S2TEV9"/>
<dbReference type="STRING" id="1748243.Tel_11275"/>
<dbReference type="GO" id="GO:0015562">
    <property type="term" value="F:efflux transmembrane transporter activity"/>
    <property type="evidence" value="ECO:0007669"/>
    <property type="project" value="InterPro"/>
</dbReference>
<dbReference type="InterPro" id="IPR010131">
    <property type="entry name" value="MdtP/NodT-like"/>
</dbReference>
<evidence type="ECO:0008006" key="4">
    <source>
        <dbReference type="Google" id="ProtNLM"/>
    </source>
</evidence>
<keyword evidence="3" id="KW-1185">Reference proteome</keyword>
<dbReference type="Pfam" id="PF02321">
    <property type="entry name" value="OEP"/>
    <property type="match status" value="1"/>
</dbReference>
<dbReference type="InterPro" id="IPR003423">
    <property type="entry name" value="OMP_efflux"/>
</dbReference>
<dbReference type="PANTHER" id="PTHR30203:SF24">
    <property type="entry name" value="BLR4935 PROTEIN"/>
    <property type="match status" value="1"/>
</dbReference>
<protein>
    <recommendedName>
        <fullName evidence="4">Transporter</fullName>
    </recommendedName>
</protein>
<dbReference type="PANTHER" id="PTHR30203">
    <property type="entry name" value="OUTER MEMBRANE CATION EFFLUX PROTEIN"/>
    <property type="match status" value="1"/>
</dbReference>
<comment type="similarity">
    <text evidence="1">Belongs to the outer membrane factor (OMF) (TC 1.B.17) family.</text>
</comment>
<name>A0A0S2TEV9_9GAMM</name>
<reference evidence="2" key="1">
    <citation type="submission" date="2015-10" db="EMBL/GenBank/DDBJ databases">
        <title>Description of Candidatus Tenderia electrophaga gen. nov, sp. nov., an Uncultivated Electroautotroph from a Biocathode Enrichment.</title>
        <authorList>
            <person name="Eddie B.J."/>
            <person name="Malanoski A.P."/>
            <person name="Wang Z."/>
            <person name="Hall R.J."/>
            <person name="Oh S.D."/>
            <person name="Heiner C."/>
            <person name="Lin B."/>
            <person name="Strycharz-Glaven S.M."/>
        </authorList>
    </citation>
    <scope>NUCLEOTIDE SEQUENCE [LARGE SCALE GENOMIC DNA]</scope>
    <source>
        <strain evidence="2">NRL1</strain>
    </source>
</reference>
<sequence>MTALVRTVLDDNPRVLAARSALDAATARETAADQPLYNPDLDIDYEDTGDVTKTLGLSQTIDWADKREARTRVAALERERVVAELAGVRQALATELLDALADYHTASELTALAEQRRTLMQRFLALSEQRRQAGDLGQVELDLARLAATEANLQRVRLVGLQAQAEQALMAVADAGSEGWPVLPEIPSASRLDTKNIDDLLEQLPALRVIRTQFATARADVELSRRERRADPTIGVRGGRDASDNLIGLTLSIPLFVRNNFSAEVEAASADAIQIEQSAQDSYRHSRARLVSAAQRFELSRQAWDDWLQTGQTSLESQTQLLERLWQAGELSTSDYLVQLKQTLDTRTAAAELRGSLWQAWFEWLAASGKTESWLGLND</sequence>
<dbReference type="EMBL" id="CP013099">
    <property type="protein sequence ID" value="ALP53669.1"/>
    <property type="molecule type" value="Genomic_DNA"/>
</dbReference>
<dbReference type="Proteomes" id="UP000055136">
    <property type="component" value="Chromosome"/>
</dbReference>
<proteinExistence type="inferred from homology"/>
<organism evidence="2 3">
    <name type="scientific">Candidatus Tenderia electrophaga</name>
    <dbReference type="NCBI Taxonomy" id="1748243"/>
    <lineage>
        <taxon>Bacteria</taxon>
        <taxon>Pseudomonadati</taxon>
        <taxon>Pseudomonadota</taxon>
        <taxon>Gammaproteobacteria</taxon>
        <taxon>Candidatus Tenderiales</taxon>
        <taxon>Candidatus Tenderiaceae</taxon>
        <taxon>Candidatus Tenderia</taxon>
    </lineage>
</organism>
<dbReference type="KEGG" id="tee:Tel_11275"/>
<dbReference type="SUPFAM" id="SSF56954">
    <property type="entry name" value="Outer membrane efflux proteins (OEP)"/>
    <property type="match status" value="1"/>
</dbReference>
<evidence type="ECO:0000313" key="3">
    <source>
        <dbReference type="Proteomes" id="UP000055136"/>
    </source>
</evidence>
<evidence type="ECO:0000256" key="1">
    <source>
        <dbReference type="ARBA" id="ARBA00007613"/>
    </source>
</evidence>
<accession>A0A0S2TEV9</accession>